<keyword evidence="7" id="KW-1185">Reference proteome</keyword>
<dbReference type="EC" id="1.3.1.76" evidence="2"/>
<evidence type="ECO:0000256" key="3">
    <source>
        <dbReference type="ARBA" id="ARBA00023002"/>
    </source>
</evidence>
<evidence type="ECO:0000313" key="7">
    <source>
        <dbReference type="Proteomes" id="UP001079657"/>
    </source>
</evidence>
<name>A0ABT4CT11_9CLOT</name>
<dbReference type="PANTHER" id="PTHR35330">
    <property type="entry name" value="SIROHEME BIOSYNTHESIS PROTEIN MET8"/>
    <property type="match status" value="1"/>
</dbReference>
<dbReference type="Proteomes" id="UP001079657">
    <property type="component" value="Unassembled WGS sequence"/>
</dbReference>
<reference evidence="6" key="1">
    <citation type="submission" date="2022-12" db="EMBL/GenBank/DDBJ databases">
        <authorList>
            <person name="Wang J."/>
        </authorList>
    </citation>
    <scope>NUCLEOTIDE SEQUENCE</scope>
    <source>
        <strain evidence="6">HY-42-06</strain>
    </source>
</reference>
<accession>A0ABT4CT11</accession>
<dbReference type="SUPFAM" id="SSF51735">
    <property type="entry name" value="NAD(P)-binding Rossmann-fold domains"/>
    <property type="match status" value="1"/>
</dbReference>
<dbReference type="EMBL" id="JAPQES010000006">
    <property type="protein sequence ID" value="MCY6372187.1"/>
    <property type="molecule type" value="Genomic_DNA"/>
</dbReference>
<protein>
    <recommendedName>
        <fullName evidence="2">precorrin-2 dehydrogenase</fullName>
        <ecNumber evidence="2">1.3.1.76</ecNumber>
    </recommendedName>
</protein>
<keyword evidence="4" id="KW-0520">NAD</keyword>
<organism evidence="6 7">
    <name type="scientific">Clostridium ganghwense</name>
    <dbReference type="NCBI Taxonomy" id="312089"/>
    <lineage>
        <taxon>Bacteria</taxon>
        <taxon>Bacillati</taxon>
        <taxon>Bacillota</taxon>
        <taxon>Clostridia</taxon>
        <taxon>Eubacteriales</taxon>
        <taxon>Clostridiaceae</taxon>
        <taxon>Clostridium</taxon>
    </lineage>
</organism>
<comment type="caution">
    <text evidence="6">The sequence shown here is derived from an EMBL/GenBank/DDBJ whole genome shotgun (WGS) entry which is preliminary data.</text>
</comment>
<dbReference type="Gene3D" id="3.40.50.720">
    <property type="entry name" value="NAD(P)-binding Rossmann-like Domain"/>
    <property type="match status" value="1"/>
</dbReference>
<proteinExistence type="predicted"/>
<evidence type="ECO:0000256" key="4">
    <source>
        <dbReference type="ARBA" id="ARBA00023027"/>
    </source>
</evidence>
<evidence type="ECO:0000313" key="6">
    <source>
        <dbReference type="EMBL" id="MCY6372187.1"/>
    </source>
</evidence>
<comment type="pathway">
    <text evidence="1">Porphyrin-containing compound metabolism; siroheme biosynthesis; sirohydrochlorin from precorrin-2: step 1/1.</text>
</comment>
<sequence>MSKDTRENILSSELEYTCISLISNKTKVVIIGGGKASFIKCTSFVKRGCNVTVVSKEFSSNFDVFKKENLLNLKLIKDSYSIKYIIESHLVIIAVDDEESMERILTDCEDNYKLYLNCSNFKEGIFISPIQRETENIIFNVHTRGGSPKTSQFLAETMREKLKEYDGLVKYIVNLRERIKDVRHKNEILGFVSSEDFKFFYDKGVHEKVLRMFYGGRNFEFKDSD</sequence>
<gene>
    <name evidence="6" type="ORF">OXH55_16270</name>
</gene>
<dbReference type="RefSeq" id="WP_268051120.1">
    <property type="nucleotide sequence ID" value="NZ_JAPQES010000006.1"/>
</dbReference>
<dbReference type="InterPro" id="IPR036291">
    <property type="entry name" value="NAD(P)-bd_dom_sf"/>
</dbReference>
<keyword evidence="5" id="KW-0627">Porphyrin biosynthesis</keyword>
<dbReference type="NCBIfam" id="NF004045">
    <property type="entry name" value="PRK05562.1"/>
    <property type="match status" value="1"/>
</dbReference>
<dbReference type="InterPro" id="IPR028161">
    <property type="entry name" value="Met8-like"/>
</dbReference>
<evidence type="ECO:0000256" key="1">
    <source>
        <dbReference type="ARBA" id="ARBA00005010"/>
    </source>
</evidence>
<evidence type="ECO:0000256" key="2">
    <source>
        <dbReference type="ARBA" id="ARBA00012400"/>
    </source>
</evidence>
<dbReference type="PANTHER" id="PTHR35330:SF1">
    <property type="entry name" value="SIROHEME BIOSYNTHESIS PROTEIN MET8"/>
    <property type="match status" value="1"/>
</dbReference>
<evidence type="ECO:0000256" key="5">
    <source>
        <dbReference type="ARBA" id="ARBA00023244"/>
    </source>
</evidence>
<keyword evidence="3" id="KW-0560">Oxidoreductase</keyword>
<dbReference type="Pfam" id="PF13241">
    <property type="entry name" value="NAD_binding_7"/>
    <property type="match status" value="1"/>
</dbReference>